<dbReference type="Gene3D" id="3.50.50.100">
    <property type="match status" value="1"/>
</dbReference>
<dbReference type="GO" id="GO:0005524">
    <property type="term" value="F:ATP binding"/>
    <property type="evidence" value="ECO:0007669"/>
    <property type="project" value="UniProtKB-KW"/>
</dbReference>
<dbReference type="GO" id="GO:0004756">
    <property type="term" value="F:selenide, water dikinase activity"/>
    <property type="evidence" value="ECO:0007669"/>
    <property type="project" value="UniProtKB-EC"/>
</dbReference>
<evidence type="ECO:0000256" key="1">
    <source>
        <dbReference type="ARBA" id="ARBA00022679"/>
    </source>
</evidence>
<dbReference type="PANTHER" id="PTHR10256">
    <property type="entry name" value="SELENIDE, WATER DIKINASE"/>
    <property type="match status" value="1"/>
</dbReference>
<dbReference type="NCBIfam" id="TIGR03169">
    <property type="entry name" value="Nterm_to_SelD"/>
    <property type="match status" value="1"/>
</dbReference>
<dbReference type="SUPFAM" id="SSF51905">
    <property type="entry name" value="FAD/NAD(P)-binding domain"/>
    <property type="match status" value="2"/>
</dbReference>
<dbReference type="Gene3D" id="3.90.650.10">
    <property type="entry name" value="PurM-like C-terminal domain"/>
    <property type="match status" value="1"/>
</dbReference>
<dbReference type="Gene3D" id="3.30.1330.10">
    <property type="entry name" value="PurM-like, N-terminal domain"/>
    <property type="match status" value="1"/>
</dbReference>
<reference evidence="9" key="1">
    <citation type="submission" date="2020-08" db="EMBL/GenBank/DDBJ databases">
        <authorList>
            <person name="Hu Y."/>
            <person name="Nguyen S.V."/>
            <person name="Li F."/>
            <person name="Fanning S."/>
        </authorList>
    </citation>
    <scope>NUCLEOTIDE SEQUENCE</scope>
    <source>
        <strain evidence="9">SYSU D8009</strain>
    </source>
</reference>
<dbReference type="InterPro" id="IPR023753">
    <property type="entry name" value="FAD/NAD-binding_dom"/>
</dbReference>
<keyword evidence="3" id="KW-0418">Kinase</keyword>
<feature type="domain" description="PurM-like C-terminal" evidence="7">
    <location>
        <begin position="545"/>
        <end position="717"/>
    </location>
</feature>
<dbReference type="InterPro" id="IPR036188">
    <property type="entry name" value="FAD/NAD-bd_sf"/>
</dbReference>
<protein>
    <submittedName>
        <fullName evidence="9">Selenide, water dikinase SelD</fullName>
        <ecNumber evidence="9">2.7.9.3</ecNumber>
    </submittedName>
</protein>
<proteinExistence type="predicted"/>
<dbReference type="InterPro" id="IPR036921">
    <property type="entry name" value="PurM-like_N_sf"/>
</dbReference>
<dbReference type="NCBIfam" id="TIGR00476">
    <property type="entry name" value="selD"/>
    <property type="match status" value="1"/>
</dbReference>
<dbReference type="RefSeq" id="WP_186773109.1">
    <property type="nucleotide sequence ID" value="NZ_JACOMF010000051.1"/>
</dbReference>
<gene>
    <name evidence="9" type="primary">selD</name>
    <name evidence="9" type="ORF">H7965_24020</name>
</gene>
<feature type="domain" description="PurM-like N-terminal" evidence="6">
    <location>
        <begin position="423"/>
        <end position="533"/>
    </location>
</feature>
<dbReference type="InterPro" id="IPR036676">
    <property type="entry name" value="PurM-like_C_sf"/>
</dbReference>
<dbReference type="Pfam" id="PF02769">
    <property type="entry name" value="AIRS_C"/>
    <property type="match status" value="1"/>
</dbReference>
<sequence>MTPTTPVRRELLLAGGGHAHLGVLRDLVRHGVPPGLRVTLLAREAAAIYSGMLPGLIAGRFTVDDCLVDLPRLVRAAGARFIRAEACGLDRDAQHLLLAGDRPPMRYDLLSLNLGAEPVLVPGAAEHALPLRPFGRFLPRWEALLAQVAKASRPLRLLVVGAGAAGVEVALALHRRLGPRAAIGLLATGGEVLPSNSPAARRLAHRALIRAGIALHGGEAARVEPGTVLCAEGGRLEFDAALWATGAAPAPWFRDAGLALCPRGFLAVDATLRSIGDARVFAAGDCATVLEHPRERAGVFAVRQGPPLAANLRRVLAGEPPRPFRPQRRYLALVTSGADRAMAFHGSLAAEGGWALRLKDRIDRRWIAMHAAMRPMARRPAPVDPAPMRCGGCGAKLPPAVLARVLARLPRGGAVPLGLAAPDDAALLRPPGAGQLMVQTVDMFRAFVDDPWLFGRIAANHALGDLAAMGATPRAALAIAALPPAAEAVLEADLLAMLRGAQDVLAAAGAELVGGHSAEGLEPMLGFALTGEVTEGRALRRADLRPGDVLVLTKGLGTGALLAAAMQGGGRAAWTEAAYEAMQRTPFPAARILGAHGATACTDVTGFGLLNHLAEMLEASGVAAALDPHAVPALAGAAEVLAAGARSTLHPANAAAAGPRLGGGWAAVPPAQLGLLLDPQTAGGLLAGVPAAAAADCLAALRRCGNPDAAAIGVVRPGLPGISPEPGAGG</sequence>
<dbReference type="SUPFAM" id="SSF55326">
    <property type="entry name" value="PurM N-terminal domain-like"/>
    <property type="match status" value="1"/>
</dbReference>
<evidence type="ECO:0000259" key="6">
    <source>
        <dbReference type="Pfam" id="PF00586"/>
    </source>
</evidence>
<feature type="domain" description="FAD/NAD(P)-binding" evidence="8">
    <location>
        <begin position="15"/>
        <end position="292"/>
    </location>
</feature>
<dbReference type="GO" id="GO:0016260">
    <property type="term" value="P:selenocysteine biosynthetic process"/>
    <property type="evidence" value="ECO:0007669"/>
    <property type="project" value="TreeGrafter"/>
</dbReference>
<dbReference type="Pfam" id="PF07992">
    <property type="entry name" value="Pyr_redox_2"/>
    <property type="match status" value="1"/>
</dbReference>
<dbReference type="GO" id="GO:0016491">
    <property type="term" value="F:oxidoreductase activity"/>
    <property type="evidence" value="ECO:0007669"/>
    <property type="project" value="InterPro"/>
</dbReference>
<dbReference type="InterPro" id="IPR004536">
    <property type="entry name" value="SPS/SelD"/>
</dbReference>
<evidence type="ECO:0000313" key="10">
    <source>
        <dbReference type="Proteomes" id="UP000600101"/>
    </source>
</evidence>
<evidence type="ECO:0000256" key="3">
    <source>
        <dbReference type="ARBA" id="ARBA00022777"/>
    </source>
</evidence>
<evidence type="ECO:0000256" key="4">
    <source>
        <dbReference type="ARBA" id="ARBA00022840"/>
    </source>
</evidence>
<dbReference type="Proteomes" id="UP000600101">
    <property type="component" value="Unassembled WGS sequence"/>
</dbReference>
<keyword evidence="5" id="KW-0711">Selenium</keyword>
<dbReference type="Pfam" id="PF00586">
    <property type="entry name" value="AIRS"/>
    <property type="match status" value="1"/>
</dbReference>
<evidence type="ECO:0000313" key="9">
    <source>
        <dbReference type="EMBL" id="MBC4018357.1"/>
    </source>
</evidence>
<dbReference type="InterPro" id="IPR010918">
    <property type="entry name" value="PurM-like_C_dom"/>
</dbReference>
<keyword evidence="10" id="KW-1185">Reference proteome</keyword>
<dbReference type="SUPFAM" id="SSF56042">
    <property type="entry name" value="PurM C-terminal domain-like"/>
    <property type="match status" value="1"/>
</dbReference>
<accession>A0A9X0UF42</accession>
<evidence type="ECO:0000256" key="5">
    <source>
        <dbReference type="ARBA" id="ARBA00023266"/>
    </source>
</evidence>
<evidence type="ECO:0000259" key="8">
    <source>
        <dbReference type="Pfam" id="PF07992"/>
    </source>
</evidence>
<keyword evidence="2" id="KW-0547">Nucleotide-binding</keyword>
<dbReference type="GO" id="GO:0005737">
    <property type="term" value="C:cytoplasm"/>
    <property type="evidence" value="ECO:0007669"/>
    <property type="project" value="TreeGrafter"/>
</dbReference>
<comment type="caution">
    <text evidence="9">The sequence shown here is derived from an EMBL/GenBank/DDBJ whole genome shotgun (WGS) entry which is preliminary data.</text>
</comment>
<evidence type="ECO:0000259" key="7">
    <source>
        <dbReference type="Pfam" id="PF02769"/>
    </source>
</evidence>
<dbReference type="PANTHER" id="PTHR10256:SF0">
    <property type="entry name" value="INACTIVE SELENIDE, WATER DIKINASE-LIKE PROTEIN-RELATED"/>
    <property type="match status" value="1"/>
</dbReference>
<dbReference type="InterPro" id="IPR016188">
    <property type="entry name" value="PurM-like_N"/>
</dbReference>
<name>A0A9X0UF42_9PROT</name>
<organism evidence="9 10">
    <name type="scientific">Siccirubricoccus deserti</name>
    <dbReference type="NCBI Taxonomy" id="2013562"/>
    <lineage>
        <taxon>Bacteria</taxon>
        <taxon>Pseudomonadati</taxon>
        <taxon>Pseudomonadota</taxon>
        <taxon>Alphaproteobacteria</taxon>
        <taxon>Acetobacterales</taxon>
        <taxon>Roseomonadaceae</taxon>
        <taxon>Siccirubricoccus</taxon>
    </lineage>
</organism>
<dbReference type="AlphaFoldDB" id="A0A9X0UF42"/>
<keyword evidence="1 9" id="KW-0808">Transferase</keyword>
<dbReference type="InterPro" id="IPR017584">
    <property type="entry name" value="Pyridine_nucleo_diS_OxRdtase_N"/>
</dbReference>
<dbReference type="EC" id="2.7.9.3" evidence="9"/>
<dbReference type="EMBL" id="JACOMF010000051">
    <property type="protein sequence ID" value="MBC4018357.1"/>
    <property type="molecule type" value="Genomic_DNA"/>
</dbReference>
<keyword evidence="4" id="KW-0067">ATP-binding</keyword>
<evidence type="ECO:0000256" key="2">
    <source>
        <dbReference type="ARBA" id="ARBA00022741"/>
    </source>
</evidence>
<dbReference type="CDD" id="cd02195">
    <property type="entry name" value="SelD"/>
    <property type="match status" value="1"/>
</dbReference>